<dbReference type="InterPro" id="IPR038731">
    <property type="entry name" value="RgtA/B/C-like"/>
</dbReference>
<evidence type="ECO:0000256" key="6">
    <source>
        <dbReference type="ARBA" id="ARBA00022989"/>
    </source>
</evidence>
<dbReference type="Pfam" id="PF13231">
    <property type="entry name" value="PMT_2"/>
    <property type="match status" value="1"/>
</dbReference>
<dbReference type="AlphaFoldDB" id="A0A7Z7JGA5"/>
<keyword evidence="4" id="KW-0808">Transferase</keyword>
<feature type="transmembrane region" description="Helical" evidence="8">
    <location>
        <begin position="288"/>
        <end position="306"/>
    </location>
</feature>
<evidence type="ECO:0000256" key="8">
    <source>
        <dbReference type="SAM" id="Phobius"/>
    </source>
</evidence>
<sequence>MKRQIFMALTIALTVVLWMSTLSVRPLYEPDEGRYAEVPREMFVSGDWVTPRLNGIKFFDKPPLQYWATASAYTLFGPSEWTARIWSALVGLLGALAAWWAARSLYDTRIGLASALVLIGAPLWILGSNLTTTDIGVGALLGSAALVFAVAYQNREPRLYPLIWLLVGLAFLAKGLIALVLPGITLLLYGAVTRQFSAFFSARFWRWSLLAVAITMPWFVVVSQRNPEFLNYFFIHEHFARFSSSVHERDKPFWFFLAVGAAGVLPFMGLIPRAIALRSRSAQATPGFDARLFLSLWVVVVIAFFSISRSKLPLYILPALPPVAVLLAYRSMTAARPTLAASFLAMPVLGVAIAVLLWHPTMSNAVLKLNISNPASLHTWGAITMGILVIGGFLAFGIALRGHRLCAVAVASLATLASLQAGLMASRAFGSLSIKPLGLEAKAASRDNTQLFNVGQIDRGLAFYAEREPIIVGARSELDLGFSVEPDKWIANEEAFAQRWLTPGHKLAVMRHETFHRLRPLLGGNTTVIGRHGVNVLVQKP</sequence>
<keyword evidence="7 8" id="KW-0472">Membrane</keyword>
<keyword evidence="6 8" id="KW-1133">Transmembrane helix</keyword>
<protein>
    <submittedName>
        <fullName evidence="11">Putative transmembrane protein</fullName>
    </submittedName>
</protein>
<comment type="subcellular location">
    <subcellularLocation>
        <location evidence="1">Cell membrane</location>
        <topology evidence="1">Multi-pass membrane protein</topology>
    </subcellularLocation>
</comment>
<feature type="transmembrane region" description="Helical" evidence="8">
    <location>
        <begin position="83"/>
        <end position="102"/>
    </location>
</feature>
<feature type="transmembrane region" description="Helical" evidence="8">
    <location>
        <begin position="379"/>
        <end position="398"/>
    </location>
</feature>
<evidence type="ECO:0000259" key="10">
    <source>
        <dbReference type="Pfam" id="PF18583"/>
    </source>
</evidence>
<dbReference type="GO" id="GO:0010041">
    <property type="term" value="P:response to iron(III) ion"/>
    <property type="evidence" value="ECO:0007669"/>
    <property type="project" value="TreeGrafter"/>
</dbReference>
<evidence type="ECO:0000256" key="3">
    <source>
        <dbReference type="ARBA" id="ARBA00022676"/>
    </source>
</evidence>
<feature type="domain" description="Glycosyltransferase RgtA/B/C/D-like" evidence="9">
    <location>
        <begin position="60"/>
        <end position="219"/>
    </location>
</feature>
<dbReference type="InterPro" id="IPR040845">
    <property type="entry name" value="Arnt_C"/>
</dbReference>
<evidence type="ECO:0000256" key="5">
    <source>
        <dbReference type="ARBA" id="ARBA00022692"/>
    </source>
</evidence>
<proteinExistence type="predicted"/>
<keyword evidence="2" id="KW-1003">Cell membrane</keyword>
<evidence type="ECO:0000259" key="9">
    <source>
        <dbReference type="Pfam" id="PF13231"/>
    </source>
</evidence>
<feature type="transmembrane region" description="Helical" evidence="8">
    <location>
        <begin position="341"/>
        <end position="359"/>
    </location>
</feature>
<evidence type="ECO:0000313" key="11">
    <source>
        <dbReference type="EMBL" id="SPC26046.1"/>
    </source>
</evidence>
<keyword evidence="3" id="KW-0328">Glycosyltransferase</keyword>
<evidence type="ECO:0000256" key="1">
    <source>
        <dbReference type="ARBA" id="ARBA00004651"/>
    </source>
</evidence>
<feature type="domain" description="Aminoarabinose transferase C-terminal" evidence="10">
    <location>
        <begin position="442"/>
        <end position="540"/>
    </location>
</feature>
<dbReference type="GO" id="GO:0016763">
    <property type="term" value="F:pentosyltransferase activity"/>
    <property type="evidence" value="ECO:0007669"/>
    <property type="project" value="TreeGrafter"/>
</dbReference>
<evidence type="ECO:0000256" key="4">
    <source>
        <dbReference type="ARBA" id="ARBA00022679"/>
    </source>
</evidence>
<dbReference type="Proteomes" id="UP000257139">
    <property type="component" value="Unassembled WGS sequence"/>
</dbReference>
<feature type="transmembrane region" description="Helical" evidence="8">
    <location>
        <begin position="164"/>
        <end position="192"/>
    </location>
</feature>
<evidence type="ECO:0000313" key="12">
    <source>
        <dbReference type="Proteomes" id="UP000257139"/>
    </source>
</evidence>
<feature type="transmembrane region" description="Helical" evidence="8">
    <location>
        <begin position="253"/>
        <end position="276"/>
    </location>
</feature>
<dbReference type="PANTHER" id="PTHR33908">
    <property type="entry name" value="MANNOSYLTRANSFERASE YKCB-RELATED"/>
    <property type="match status" value="1"/>
</dbReference>
<organism evidence="11 12">
    <name type="scientific">Cupriavidus taiwanensis</name>
    <dbReference type="NCBI Taxonomy" id="164546"/>
    <lineage>
        <taxon>Bacteria</taxon>
        <taxon>Pseudomonadati</taxon>
        <taxon>Pseudomonadota</taxon>
        <taxon>Betaproteobacteria</taxon>
        <taxon>Burkholderiales</taxon>
        <taxon>Burkholderiaceae</taxon>
        <taxon>Cupriavidus</taxon>
    </lineage>
</organism>
<feature type="transmembrane region" description="Helical" evidence="8">
    <location>
        <begin position="133"/>
        <end position="152"/>
    </location>
</feature>
<dbReference type="EMBL" id="OGUU01000050">
    <property type="protein sequence ID" value="SPC26046.1"/>
    <property type="molecule type" value="Genomic_DNA"/>
</dbReference>
<feature type="transmembrane region" description="Helical" evidence="8">
    <location>
        <begin position="109"/>
        <end position="127"/>
    </location>
</feature>
<name>A0A7Z7JGA5_9BURK</name>
<evidence type="ECO:0000256" key="2">
    <source>
        <dbReference type="ARBA" id="ARBA00022475"/>
    </source>
</evidence>
<dbReference type="InterPro" id="IPR050297">
    <property type="entry name" value="LipidA_mod_glycosyltrf_83"/>
</dbReference>
<dbReference type="GO" id="GO:0009103">
    <property type="term" value="P:lipopolysaccharide biosynthetic process"/>
    <property type="evidence" value="ECO:0007669"/>
    <property type="project" value="UniProtKB-ARBA"/>
</dbReference>
<reference evidence="11 12" key="1">
    <citation type="submission" date="2018-01" db="EMBL/GenBank/DDBJ databases">
        <authorList>
            <person name="Clerissi C."/>
        </authorList>
    </citation>
    <scope>NUCLEOTIDE SEQUENCE [LARGE SCALE GENOMIC DNA]</scope>
    <source>
        <strain evidence="11">Cupriavidus taiwanensis STM 6021</strain>
    </source>
</reference>
<dbReference type="PANTHER" id="PTHR33908:SF3">
    <property type="entry name" value="UNDECAPRENYL PHOSPHATE-ALPHA-4-AMINO-4-DEOXY-L-ARABINOSE ARABINOSYL TRANSFERASE"/>
    <property type="match status" value="1"/>
</dbReference>
<feature type="transmembrane region" description="Helical" evidence="8">
    <location>
        <begin position="204"/>
        <end position="222"/>
    </location>
</feature>
<dbReference type="GO" id="GO:0005886">
    <property type="term" value="C:plasma membrane"/>
    <property type="evidence" value="ECO:0007669"/>
    <property type="project" value="UniProtKB-SubCell"/>
</dbReference>
<comment type="caution">
    <text evidence="11">The sequence shown here is derived from an EMBL/GenBank/DDBJ whole genome shotgun (WGS) entry which is preliminary data.</text>
</comment>
<dbReference type="Pfam" id="PF18583">
    <property type="entry name" value="Arnt_C"/>
    <property type="match status" value="1"/>
</dbReference>
<feature type="transmembrane region" description="Helical" evidence="8">
    <location>
        <begin position="405"/>
        <end position="425"/>
    </location>
</feature>
<gene>
    <name evidence="11" type="primary">RMe</name>
    <name evidence="11" type="ORF">CBM2594_U30068</name>
</gene>
<accession>A0A7Z7JGA5</accession>
<keyword evidence="5 8" id="KW-0812">Transmembrane</keyword>
<evidence type="ECO:0000256" key="7">
    <source>
        <dbReference type="ARBA" id="ARBA00023136"/>
    </source>
</evidence>